<gene>
    <name evidence="1" type="ORF">S03H2_30316</name>
</gene>
<name>X1GBJ7_9ZZZZ</name>
<dbReference type="EMBL" id="BARU01018336">
    <property type="protein sequence ID" value="GAH55286.1"/>
    <property type="molecule type" value="Genomic_DNA"/>
</dbReference>
<dbReference type="InterPro" id="IPR014718">
    <property type="entry name" value="GH-type_carb-bd"/>
</dbReference>
<evidence type="ECO:0000313" key="1">
    <source>
        <dbReference type="EMBL" id="GAH55286.1"/>
    </source>
</evidence>
<dbReference type="AlphaFoldDB" id="X1GBJ7"/>
<protein>
    <submittedName>
        <fullName evidence="1">Uncharacterized protein</fullName>
    </submittedName>
</protein>
<sequence length="96" mass="11038">MLKIGEKVLSRKDIYQYFGSLQQVAGLRRFTYAEGKAKGLEAVECRSGSGLRFVILIDRGMDIGLCEYQGIPKSKKQRYILKIYSRERGNRVIYPD</sequence>
<reference evidence="1" key="1">
    <citation type="journal article" date="2014" name="Front. Microbiol.">
        <title>High frequency of phylogenetically diverse reductive dehalogenase-homologous genes in deep subseafloor sedimentary metagenomes.</title>
        <authorList>
            <person name="Kawai M."/>
            <person name="Futagami T."/>
            <person name="Toyoda A."/>
            <person name="Takaki Y."/>
            <person name="Nishi S."/>
            <person name="Hori S."/>
            <person name="Arai W."/>
            <person name="Tsubouchi T."/>
            <person name="Morono Y."/>
            <person name="Uchiyama I."/>
            <person name="Ito T."/>
            <person name="Fujiyama A."/>
            <person name="Inagaki F."/>
            <person name="Takami H."/>
        </authorList>
    </citation>
    <scope>NUCLEOTIDE SEQUENCE</scope>
    <source>
        <strain evidence="1">Expedition CK06-06</strain>
    </source>
</reference>
<dbReference type="Gene3D" id="2.70.98.10">
    <property type="match status" value="1"/>
</dbReference>
<comment type="caution">
    <text evidence="1">The sequence shown here is derived from an EMBL/GenBank/DDBJ whole genome shotgun (WGS) entry which is preliminary data.</text>
</comment>
<proteinExistence type="predicted"/>
<organism evidence="1">
    <name type="scientific">marine sediment metagenome</name>
    <dbReference type="NCBI Taxonomy" id="412755"/>
    <lineage>
        <taxon>unclassified sequences</taxon>
        <taxon>metagenomes</taxon>
        <taxon>ecological metagenomes</taxon>
    </lineage>
</organism>
<accession>X1GBJ7</accession>
<dbReference type="GO" id="GO:0030246">
    <property type="term" value="F:carbohydrate binding"/>
    <property type="evidence" value="ECO:0007669"/>
    <property type="project" value="InterPro"/>
</dbReference>